<keyword evidence="2 3" id="KW-0663">Pyridoxal phosphate</keyword>
<dbReference type="OMA" id="REGLNQH"/>
<organism evidence="4 5">
    <name type="scientific">Stylonychia lemnae</name>
    <name type="common">Ciliate</name>
    <dbReference type="NCBI Taxonomy" id="5949"/>
    <lineage>
        <taxon>Eukaryota</taxon>
        <taxon>Sar</taxon>
        <taxon>Alveolata</taxon>
        <taxon>Ciliophora</taxon>
        <taxon>Intramacronucleata</taxon>
        <taxon>Spirotrichea</taxon>
        <taxon>Stichotrichia</taxon>
        <taxon>Sporadotrichida</taxon>
        <taxon>Oxytrichidae</taxon>
        <taxon>Stylonychinae</taxon>
        <taxon>Stylonychia</taxon>
    </lineage>
</organism>
<dbReference type="PANTHER" id="PTHR43094:SF1">
    <property type="entry name" value="AMINOTRANSFERASE CLASS-III"/>
    <property type="match status" value="1"/>
</dbReference>
<proteinExistence type="inferred from homology"/>
<dbReference type="Pfam" id="PF00202">
    <property type="entry name" value="Aminotran_3"/>
    <property type="match status" value="1"/>
</dbReference>
<dbReference type="InterPro" id="IPR005814">
    <property type="entry name" value="Aminotrans_3"/>
</dbReference>
<dbReference type="InterPro" id="IPR015422">
    <property type="entry name" value="PyrdxlP-dep_Trfase_small"/>
</dbReference>
<evidence type="ECO:0000313" key="5">
    <source>
        <dbReference type="Proteomes" id="UP000039865"/>
    </source>
</evidence>
<dbReference type="CDD" id="cd00610">
    <property type="entry name" value="OAT_like"/>
    <property type="match status" value="1"/>
</dbReference>
<evidence type="ECO:0000256" key="2">
    <source>
        <dbReference type="ARBA" id="ARBA00022898"/>
    </source>
</evidence>
<dbReference type="Gene3D" id="3.40.640.10">
    <property type="entry name" value="Type I PLP-dependent aspartate aminotransferase-like (Major domain)"/>
    <property type="match status" value="1"/>
</dbReference>
<name>A0A078A9X4_STYLE</name>
<dbReference type="InParanoid" id="A0A078A9X4"/>
<dbReference type="InterPro" id="IPR015424">
    <property type="entry name" value="PyrdxlP-dep_Trfase"/>
</dbReference>
<evidence type="ECO:0000256" key="3">
    <source>
        <dbReference type="RuleBase" id="RU003560"/>
    </source>
</evidence>
<keyword evidence="4" id="KW-0808">Transferase</keyword>
<dbReference type="GO" id="GO:0008483">
    <property type="term" value="F:transaminase activity"/>
    <property type="evidence" value="ECO:0007669"/>
    <property type="project" value="UniProtKB-KW"/>
</dbReference>
<dbReference type="PROSITE" id="PS00600">
    <property type="entry name" value="AA_TRANSFER_CLASS_3"/>
    <property type="match status" value="1"/>
</dbReference>
<sequence>MFKSIFKTSRSSNIISLISAQSKEFSKVNQFYIPNKPDPVEFKPKDNKAQGLIPGHNVKEWDLKDIVKSTEDHVVFTWGATDPMRKAAKDFKRGEGIYLFDYQGRKYIDFTSQAINNNLGYSIPPSVLEAITKQLTTLPQLYGGLTITEPKAKLAQILNDVTPKDITGFLFPCTGSEANEVAIRAARRFTGKQKILTRYKSYHGGTTGPLTATGDFRRQFGESGVSGFVKFFDLQAFQFQWGQNQQQSVSTYLAYLEETILSENPNSIAAIMVETVTGSAGVLINPPEVIQGIRALCDKYNILMIMDEVMVGLGRIGEMFGFQTYDGIVPDIFTCAKGLSGSFLPLSGVGFRKDIQDYFRTNALGWGTTYQAHPVSCICAYEVIKYMVEKDVVGNVKKLEPVMINRMEELLKKHNSLRQGRARGLFGAFDLVGADGQLIMKSYSDPVPEKVNKFKAKLLENGIQAWVRPPVMHIAPPLIITEAELNDAFNRVDDALNVLDH</sequence>
<reference evidence="4 5" key="1">
    <citation type="submission" date="2014-06" db="EMBL/GenBank/DDBJ databases">
        <authorList>
            <person name="Swart Estienne"/>
        </authorList>
    </citation>
    <scope>NUCLEOTIDE SEQUENCE [LARGE SCALE GENOMIC DNA]</scope>
    <source>
        <strain evidence="4 5">130c</strain>
    </source>
</reference>
<dbReference type="Proteomes" id="UP000039865">
    <property type="component" value="Unassembled WGS sequence"/>
</dbReference>
<dbReference type="EMBL" id="CCKQ01007339">
    <property type="protein sequence ID" value="CDW78696.1"/>
    <property type="molecule type" value="Genomic_DNA"/>
</dbReference>
<keyword evidence="4" id="KW-0032">Aminotransferase</keyword>
<accession>A0A078A9X4</accession>
<keyword evidence="5" id="KW-1185">Reference proteome</keyword>
<dbReference type="Gene3D" id="3.90.1150.10">
    <property type="entry name" value="Aspartate Aminotransferase, domain 1"/>
    <property type="match status" value="1"/>
</dbReference>
<dbReference type="OrthoDB" id="425114at2759"/>
<dbReference type="PANTHER" id="PTHR43094">
    <property type="entry name" value="AMINOTRANSFERASE"/>
    <property type="match status" value="1"/>
</dbReference>
<dbReference type="GO" id="GO:0030170">
    <property type="term" value="F:pyridoxal phosphate binding"/>
    <property type="evidence" value="ECO:0007669"/>
    <property type="project" value="InterPro"/>
</dbReference>
<dbReference type="AlphaFoldDB" id="A0A078A9X4"/>
<dbReference type="GO" id="GO:0005829">
    <property type="term" value="C:cytosol"/>
    <property type="evidence" value="ECO:0007669"/>
    <property type="project" value="TreeGrafter"/>
</dbReference>
<dbReference type="InterPro" id="IPR015421">
    <property type="entry name" value="PyrdxlP-dep_Trfase_major"/>
</dbReference>
<dbReference type="SUPFAM" id="SSF53383">
    <property type="entry name" value="PLP-dependent transferases"/>
    <property type="match status" value="1"/>
</dbReference>
<dbReference type="InterPro" id="IPR049704">
    <property type="entry name" value="Aminotrans_3_PPA_site"/>
</dbReference>
<gene>
    <name evidence="4" type="primary">Contig14802.g15768</name>
    <name evidence="4" type="ORF">STYLEM_7678</name>
</gene>
<protein>
    <submittedName>
        <fullName evidence="4">Aminotransferase class-iii</fullName>
    </submittedName>
</protein>
<evidence type="ECO:0000313" key="4">
    <source>
        <dbReference type="EMBL" id="CDW78696.1"/>
    </source>
</evidence>
<comment type="similarity">
    <text evidence="1 3">Belongs to the class-III pyridoxal-phosphate-dependent aminotransferase family.</text>
</comment>
<evidence type="ECO:0000256" key="1">
    <source>
        <dbReference type="ARBA" id="ARBA00008954"/>
    </source>
</evidence>